<proteinExistence type="predicted"/>
<feature type="domain" description="CobQ/CobB/MinD/ParA nucleotide binding" evidence="1">
    <location>
        <begin position="3"/>
        <end position="179"/>
    </location>
</feature>
<dbReference type="PANTHER" id="PTHR13696:SF96">
    <property type="entry name" value="COBQ_COBB_MIND_PARA NUCLEOTIDE BINDING DOMAIN-CONTAINING PROTEIN"/>
    <property type="match status" value="1"/>
</dbReference>
<evidence type="ECO:0000313" key="3">
    <source>
        <dbReference type="Proteomes" id="UP001293718"/>
    </source>
</evidence>
<organism evidence="2 3">
    <name type="scientific">Azohydromonas lata</name>
    <dbReference type="NCBI Taxonomy" id="45677"/>
    <lineage>
        <taxon>Bacteria</taxon>
        <taxon>Pseudomonadati</taxon>
        <taxon>Pseudomonadota</taxon>
        <taxon>Betaproteobacteria</taxon>
        <taxon>Burkholderiales</taxon>
        <taxon>Sphaerotilaceae</taxon>
        <taxon>Azohydromonas</taxon>
    </lineage>
</organism>
<dbReference type="InterPro" id="IPR002586">
    <property type="entry name" value="CobQ/CobB/MinD/ParA_Nub-bd_dom"/>
</dbReference>
<dbReference type="SUPFAM" id="SSF52540">
    <property type="entry name" value="P-loop containing nucleoside triphosphate hydrolases"/>
    <property type="match status" value="1"/>
</dbReference>
<dbReference type="EMBL" id="JAXOJX010000025">
    <property type="protein sequence ID" value="MDZ5458077.1"/>
    <property type="molecule type" value="Genomic_DNA"/>
</dbReference>
<name>A0ABU5IGF4_9BURK</name>
<dbReference type="InterPro" id="IPR050678">
    <property type="entry name" value="DNA_Partitioning_ATPase"/>
</dbReference>
<dbReference type="Gene3D" id="3.40.50.300">
    <property type="entry name" value="P-loop containing nucleotide triphosphate hydrolases"/>
    <property type="match status" value="1"/>
</dbReference>
<reference evidence="2 3" key="1">
    <citation type="submission" date="2023-11" db="EMBL/GenBank/DDBJ databases">
        <title>Draft genome of Azohydromonas lata strain H1 (DSM1123), a polyhydroxyalkanoate producer.</title>
        <authorList>
            <person name="Traversa D."/>
            <person name="D'Addabbo P."/>
            <person name="Pazzani C."/>
            <person name="Manzari C."/>
            <person name="Chiara M."/>
            <person name="Scrascia M."/>
        </authorList>
    </citation>
    <scope>NUCLEOTIDE SEQUENCE [LARGE SCALE GENOMIC DNA]</scope>
    <source>
        <strain evidence="2 3">H1</strain>
    </source>
</reference>
<dbReference type="PIRSF" id="PIRSF009320">
    <property type="entry name" value="Nuc_binding_HP_1000"/>
    <property type="match status" value="1"/>
</dbReference>
<sequence length="212" mass="22627">MILTIANIKGGVAKSTMAVCLATMAASEGASVVIVDADDKGTSTDWGNARSEDGVEPPINVVGVMRQCARTIAALAREYDLVVVDIGAGNKAVIKECAEISNLVLLPCGPMQPEIARTVQTLSLLQDVQVPVYVLLNRVALHPRAKETQFVRRQFSDAGVRVFDAVLPRRKVWEATGNGLAIHEISGAGAAATEMRAVYDEVARRINEMEAA</sequence>
<dbReference type="Pfam" id="PF01656">
    <property type="entry name" value="CbiA"/>
    <property type="match status" value="1"/>
</dbReference>
<comment type="caution">
    <text evidence="2">The sequence shown here is derived from an EMBL/GenBank/DDBJ whole genome shotgun (WGS) entry which is preliminary data.</text>
</comment>
<evidence type="ECO:0000259" key="1">
    <source>
        <dbReference type="Pfam" id="PF01656"/>
    </source>
</evidence>
<accession>A0ABU5IGF4</accession>
<evidence type="ECO:0000313" key="2">
    <source>
        <dbReference type="EMBL" id="MDZ5458077.1"/>
    </source>
</evidence>
<keyword evidence="3" id="KW-1185">Reference proteome</keyword>
<dbReference type="PANTHER" id="PTHR13696">
    <property type="entry name" value="P-LOOP CONTAINING NUCLEOSIDE TRIPHOSPHATE HYDROLASE"/>
    <property type="match status" value="1"/>
</dbReference>
<dbReference type="RefSeq" id="WP_322466254.1">
    <property type="nucleotide sequence ID" value="NZ_JAXOJX010000025.1"/>
</dbReference>
<gene>
    <name evidence="2" type="ORF">SM757_15990</name>
</gene>
<dbReference type="CDD" id="cd02042">
    <property type="entry name" value="ParAB_family"/>
    <property type="match status" value="1"/>
</dbReference>
<protein>
    <submittedName>
        <fullName evidence="2">AAA family ATPase</fullName>
    </submittedName>
</protein>
<dbReference type="InterPro" id="IPR027417">
    <property type="entry name" value="P-loop_NTPase"/>
</dbReference>
<dbReference type="Proteomes" id="UP001293718">
    <property type="component" value="Unassembled WGS sequence"/>
</dbReference>